<reference evidence="8" key="1">
    <citation type="submission" date="2024-01" db="EMBL/GenBank/DDBJ databases">
        <authorList>
            <person name="Webb A."/>
        </authorList>
    </citation>
    <scope>NUCLEOTIDE SEQUENCE</scope>
    <source>
        <strain evidence="8">Pm1</strain>
    </source>
</reference>
<accession>A0AAV1TTD0</accession>
<evidence type="ECO:0000313" key="8">
    <source>
        <dbReference type="EMBL" id="CAK7924887.1"/>
    </source>
</evidence>
<protein>
    <submittedName>
        <fullName evidence="8">Uncharacterized protein</fullName>
    </submittedName>
</protein>
<dbReference type="SUPFAM" id="SSF90229">
    <property type="entry name" value="CCCH zinc finger"/>
    <property type="match status" value="1"/>
</dbReference>
<keyword evidence="4" id="KW-0694">RNA-binding</keyword>
<dbReference type="SMART" id="SM00360">
    <property type="entry name" value="RRM"/>
    <property type="match status" value="1"/>
</dbReference>
<evidence type="ECO:0000256" key="5">
    <source>
        <dbReference type="PROSITE-ProRule" id="PRU00723"/>
    </source>
</evidence>
<dbReference type="InterPro" id="IPR000571">
    <property type="entry name" value="Znf_CCCH"/>
</dbReference>
<dbReference type="Proteomes" id="UP001162060">
    <property type="component" value="Unassembled WGS sequence"/>
</dbReference>
<evidence type="ECO:0000259" key="7">
    <source>
        <dbReference type="PROSITE" id="PS50103"/>
    </source>
</evidence>
<dbReference type="PROSITE" id="PS50102">
    <property type="entry name" value="RRM"/>
    <property type="match status" value="1"/>
</dbReference>
<keyword evidence="1 5" id="KW-0479">Metal-binding</keyword>
<dbReference type="InterPro" id="IPR012677">
    <property type="entry name" value="Nucleotide-bd_a/b_plait_sf"/>
</dbReference>
<evidence type="ECO:0000256" key="2">
    <source>
        <dbReference type="ARBA" id="ARBA00022771"/>
    </source>
</evidence>
<sequence length="147" mass="15909">MMTSSARPAPSTGEEATIVLSGVGSDVSDAMLVNMYRTYGPITRVKHNGTNSAHVVFAQKRHAVNAVKATNGAVVYGKMLKVSLQRPFQKTTEPCRGFANGTCRRGDMCKYYHVTDDASFAPTAHPVVATKRLQKPTTQCNSENCRG</sequence>
<dbReference type="GO" id="GO:0003723">
    <property type="term" value="F:RNA binding"/>
    <property type="evidence" value="ECO:0007669"/>
    <property type="project" value="UniProtKB-UniRule"/>
</dbReference>
<dbReference type="CDD" id="cd00590">
    <property type="entry name" value="RRM_SF"/>
    <property type="match status" value="1"/>
</dbReference>
<dbReference type="Gene3D" id="3.30.70.330">
    <property type="match status" value="1"/>
</dbReference>
<proteinExistence type="predicted"/>
<dbReference type="SMART" id="SM00356">
    <property type="entry name" value="ZnF_C3H1"/>
    <property type="match status" value="1"/>
</dbReference>
<feature type="domain" description="C3H1-type" evidence="7">
    <location>
        <begin position="89"/>
        <end position="116"/>
    </location>
</feature>
<feature type="domain" description="RRM" evidence="6">
    <location>
        <begin position="16"/>
        <end position="87"/>
    </location>
</feature>
<dbReference type="Pfam" id="PF00076">
    <property type="entry name" value="RRM_1"/>
    <property type="match status" value="1"/>
</dbReference>
<dbReference type="PROSITE" id="PS50103">
    <property type="entry name" value="ZF_C3H1"/>
    <property type="match status" value="1"/>
</dbReference>
<dbReference type="AlphaFoldDB" id="A0AAV1TTD0"/>
<dbReference type="InterPro" id="IPR035979">
    <property type="entry name" value="RBD_domain_sf"/>
</dbReference>
<evidence type="ECO:0000313" key="9">
    <source>
        <dbReference type="Proteomes" id="UP001162060"/>
    </source>
</evidence>
<evidence type="ECO:0000256" key="3">
    <source>
        <dbReference type="ARBA" id="ARBA00022833"/>
    </source>
</evidence>
<organism evidence="8 9">
    <name type="scientific">Peronospora matthiolae</name>
    <dbReference type="NCBI Taxonomy" id="2874970"/>
    <lineage>
        <taxon>Eukaryota</taxon>
        <taxon>Sar</taxon>
        <taxon>Stramenopiles</taxon>
        <taxon>Oomycota</taxon>
        <taxon>Peronosporomycetes</taxon>
        <taxon>Peronosporales</taxon>
        <taxon>Peronosporaceae</taxon>
        <taxon>Peronospora</taxon>
    </lineage>
</organism>
<dbReference type="InterPro" id="IPR000504">
    <property type="entry name" value="RRM_dom"/>
</dbReference>
<evidence type="ECO:0000259" key="6">
    <source>
        <dbReference type="PROSITE" id="PS50102"/>
    </source>
</evidence>
<dbReference type="Pfam" id="PF00642">
    <property type="entry name" value="zf-CCCH"/>
    <property type="match status" value="1"/>
</dbReference>
<feature type="zinc finger region" description="C3H1-type" evidence="5">
    <location>
        <begin position="89"/>
        <end position="116"/>
    </location>
</feature>
<dbReference type="EMBL" id="CAKLBY020000078">
    <property type="protein sequence ID" value="CAK7924887.1"/>
    <property type="molecule type" value="Genomic_DNA"/>
</dbReference>
<dbReference type="Gene3D" id="3.30.1370.210">
    <property type="match status" value="1"/>
</dbReference>
<dbReference type="InterPro" id="IPR036855">
    <property type="entry name" value="Znf_CCCH_sf"/>
</dbReference>
<evidence type="ECO:0000256" key="1">
    <source>
        <dbReference type="ARBA" id="ARBA00022723"/>
    </source>
</evidence>
<name>A0AAV1TTD0_9STRA</name>
<keyword evidence="3 5" id="KW-0862">Zinc</keyword>
<evidence type="ECO:0000256" key="4">
    <source>
        <dbReference type="PROSITE-ProRule" id="PRU00176"/>
    </source>
</evidence>
<dbReference type="GO" id="GO:0008270">
    <property type="term" value="F:zinc ion binding"/>
    <property type="evidence" value="ECO:0007669"/>
    <property type="project" value="UniProtKB-KW"/>
</dbReference>
<keyword evidence="2 5" id="KW-0863">Zinc-finger</keyword>
<comment type="caution">
    <text evidence="8">The sequence shown here is derived from an EMBL/GenBank/DDBJ whole genome shotgun (WGS) entry which is preliminary data.</text>
</comment>
<dbReference type="SUPFAM" id="SSF54928">
    <property type="entry name" value="RNA-binding domain, RBD"/>
    <property type="match status" value="1"/>
</dbReference>
<gene>
    <name evidence="8" type="ORF">PM001_LOCUS10037</name>
</gene>